<dbReference type="OrthoDB" id="3797219at2759"/>
<organism evidence="1 2">
    <name type="scientific">Trematosphaeria pertusa</name>
    <dbReference type="NCBI Taxonomy" id="390896"/>
    <lineage>
        <taxon>Eukaryota</taxon>
        <taxon>Fungi</taxon>
        <taxon>Dikarya</taxon>
        <taxon>Ascomycota</taxon>
        <taxon>Pezizomycotina</taxon>
        <taxon>Dothideomycetes</taxon>
        <taxon>Pleosporomycetidae</taxon>
        <taxon>Pleosporales</taxon>
        <taxon>Massarineae</taxon>
        <taxon>Trematosphaeriaceae</taxon>
        <taxon>Trematosphaeria</taxon>
    </lineage>
</organism>
<dbReference type="EMBL" id="ML987192">
    <property type="protein sequence ID" value="KAF2251987.1"/>
    <property type="molecule type" value="Genomic_DNA"/>
</dbReference>
<dbReference type="AlphaFoldDB" id="A0A6A6IP41"/>
<dbReference type="Proteomes" id="UP000800094">
    <property type="component" value="Unassembled WGS sequence"/>
</dbReference>
<gene>
    <name evidence="1" type="ORF">BU26DRAFT_548719</name>
</gene>
<dbReference type="GeneID" id="54585288"/>
<proteinExistence type="predicted"/>
<sequence length="169" mass="17973">MASLNPITPRTIARSNMFVLLFSFNYVHCTLNLLRNAISNRGGSSTLPQHSQAIPASHPSSALQGIIADGAQHNIHQSTAACPYHSQILALRLARHSTDGMSALGRYIETPIAELPMTLCANIRVGSASSAGCTCGQIPQEVIDNLTREAICDPGITPEDTTSNLVARP</sequence>
<keyword evidence="2" id="KW-1185">Reference proteome</keyword>
<reference evidence="1" key="1">
    <citation type="journal article" date="2020" name="Stud. Mycol.">
        <title>101 Dothideomycetes genomes: a test case for predicting lifestyles and emergence of pathogens.</title>
        <authorList>
            <person name="Haridas S."/>
            <person name="Albert R."/>
            <person name="Binder M."/>
            <person name="Bloem J."/>
            <person name="Labutti K."/>
            <person name="Salamov A."/>
            <person name="Andreopoulos B."/>
            <person name="Baker S."/>
            <person name="Barry K."/>
            <person name="Bills G."/>
            <person name="Bluhm B."/>
            <person name="Cannon C."/>
            <person name="Castanera R."/>
            <person name="Culley D."/>
            <person name="Daum C."/>
            <person name="Ezra D."/>
            <person name="Gonzalez J."/>
            <person name="Henrissat B."/>
            <person name="Kuo A."/>
            <person name="Liang C."/>
            <person name="Lipzen A."/>
            <person name="Lutzoni F."/>
            <person name="Magnuson J."/>
            <person name="Mondo S."/>
            <person name="Nolan M."/>
            <person name="Ohm R."/>
            <person name="Pangilinan J."/>
            <person name="Park H.-J."/>
            <person name="Ramirez L."/>
            <person name="Alfaro M."/>
            <person name="Sun H."/>
            <person name="Tritt A."/>
            <person name="Yoshinaga Y."/>
            <person name="Zwiers L.-H."/>
            <person name="Turgeon B."/>
            <person name="Goodwin S."/>
            <person name="Spatafora J."/>
            <person name="Crous P."/>
            <person name="Grigoriev I."/>
        </authorList>
    </citation>
    <scope>NUCLEOTIDE SEQUENCE</scope>
    <source>
        <strain evidence="1">CBS 122368</strain>
    </source>
</reference>
<evidence type="ECO:0000313" key="1">
    <source>
        <dbReference type="EMBL" id="KAF2251987.1"/>
    </source>
</evidence>
<evidence type="ECO:0000313" key="2">
    <source>
        <dbReference type="Proteomes" id="UP000800094"/>
    </source>
</evidence>
<protein>
    <submittedName>
        <fullName evidence="1">Uncharacterized protein</fullName>
    </submittedName>
</protein>
<name>A0A6A6IP41_9PLEO</name>
<accession>A0A6A6IP41</accession>
<dbReference type="RefSeq" id="XP_033686991.1">
    <property type="nucleotide sequence ID" value="XM_033831958.1"/>
</dbReference>